<keyword evidence="2" id="KW-1185">Reference proteome</keyword>
<dbReference type="AlphaFoldDB" id="A7E9S8"/>
<evidence type="ECO:0000313" key="2">
    <source>
        <dbReference type="Proteomes" id="UP000001312"/>
    </source>
</evidence>
<sequence>MGIRVVVFGEVWRYESMEYAMDRGVRTRLHLTYGYDLDYI</sequence>
<proteinExistence type="predicted"/>
<gene>
    <name evidence="1" type="ORF">SS1G_02058</name>
</gene>
<dbReference type="GeneID" id="5493504"/>
<evidence type="ECO:0000313" key="1">
    <source>
        <dbReference type="EMBL" id="EDN97130.1"/>
    </source>
</evidence>
<dbReference type="HOGENOM" id="CLU_3299653_0_0_1"/>
<reference evidence="2" key="1">
    <citation type="journal article" date="2011" name="PLoS Genet.">
        <title>Genomic analysis of the necrotrophic fungal pathogens Sclerotinia sclerotiorum and Botrytis cinerea.</title>
        <authorList>
            <person name="Amselem J."/>
            <person name="Cuomo C.A."/>
            <person name="van Kan J.A."/>
            <person name="Viaud M."/>
            <person name="Benito E.P."/>
            <person name="Couloux A."/>
            <person name="Coutinho P.M."/>
            <person name="de Vries R.P."/>
            <person name="Dyer P.S."/>
            <person name="Fillinger S."/>
            <person name="Fournier E."/>
            <person name="Gout L."/>
            <person name="Hahn M."/>
            <person name="Kohn L."/>
            <person name="Lapalu N."/>
            <person name="Plummer K.M."/>
            <person name="Pradier J.M."/>
            <person name="Quevillon E."/>
            <person name="Sharon A."/>
            <person name="Simon A."/>
            <person name="ten Have A."/>
            <person name="Tudzynski B."/>
            <person name="Tudzynski P."/>
            <person name="Wincker P."/>
            <person name="Andrew M."/>
            <person name="Anthouard V."/>
            <person name="Beever R.E."/>
            <person name="Beffa R."/>
            <person name="Benoit I."/>
            <person name="Bouzid O."/>
            <person name="Brault B."/>
            <person name="Chen Z."/>
            <person name="Choquer M."/>
            <person name="Collemare J."/>
            <person name="Cotton P."/>
            <person name="Danchin E.G."/>
            <person name="Da Silva C."/>
            <person name="Gautier A."/>
            <person name="Giraud C."/>
            <person name="Giraud T."/>
            <person name="Gonzalez C."/>
            <person name="Grossetete S."/>
            <person name="Guldener U."/>
            <person name="Henrissat B."/>
            <person name="Howlett B.J."/>
            <person name="Kodira C."/>
            <person name="Kretschmer M."/>
            <person name="Lappartient A."/>
            <person name="Leroch M."/>
            <person name="Levis C."/>
            <person name="Mauceli E."/>
            <person name="Neuveglise C."/>
            <person name="Oeser B."/>
            <person name="Pearson M."/>
            <person name="Poulain J."/>
            <person name="Poussereau N."/>
            <person name="Quesneville H."/>
            <person name="Rascle C."/>
            <person name="Schumacher J."/>
            <person name="Segurens B."/>
            <person name="Sexton A."/>
            <person name="Silva E."/>
            <person name="Sirven C."/>
            <person name="Soanes D.M."/>
            <person name="Talbot N.J."/>
            <person name="Templeton M."/>
            <person name="Yandava C."/>
            <person name="Yarden O."/>
            <person name="Zeng Q."/>
            <person name="Rollins J.A."/>
            <person name="Lebrun M.H."/>
            <person name="Dickman M."/>
        </authorList>
    </citation>
    <scope>NUCLEOTIDE SEQUENCE [LARGE SCALE GENOMIC DNA]</scope>
    <source>
        <strain evidence="2">ATCC 18683 / 1980 / Ss-1</strain>
    </source>
</reference>
<dbReference type="RefSeq" id="XP_001597862.1">
    <property type="nucleotide sequence ID" value="XM_001597812.1"/>
</dbReference>
<protein>
    <submittedName>
        <fullName evidence="1">Uncharacterized protein</fullName>
    </submittedName>
</protein>
<name>A7E9S8_SCLS1</name>
<dbReference type="EMBL" id="CH476622">
    <property type="protein sequence ID" value="EDN97130.1"/>
    <property type="molecule type" value="Genomic_DNA"/>
</dbReference>
<dbReference type="InParanoid" id="A7E9S8"/>
<dbReference type="Proteomes" id="UP000001312">
    <property type="component" value="Unassembled WGS sequence"/>
</dbReference>
<organism evidence="1 2">
    <name type="scientific">Sclerotinia sclerotiorum (strain ATCC 18683 / 1980 / Ss-1)</name>
    <name type="common">White mold</name>
    <name type="synonym">Whetzelinia sclerotiorum</name>
    <dbReference type="NCBI Taxonomy" id="665079"/>
    <lineage>
        <taxon>Eukaryota</taxon>
        <taxon>Fungi</taxon>
        <taxon>Dikarya</taxon>
        <taxon>Ascomycota</taxon>
        <taxon>Pezizomycotina</taxon>
        <taxon>Leotiomycetes</taxon>
        <taxon>Helotiales</taxon>
        <taxon>Sclerotiniaceae</taxon>
        <taxon>Sclerotinia</taxon>
    </lineage>
</organism>
<dbReference type="KEGG" id="ssl:SS1G_02058"/>
<accession>A7E9S8</accession>